<keyword evidence="1" id="KW-0677">Repeat</keyword>
<accession>U2PP36</accession>
<name>U2PP36_9FIRM</name>
<dbReference type="Gene3D" id="1.10.1790.10">
    <property type="entry name" value="PRD domain"/>
    <property type="match status" value="2"/>
</dbReference>
<dbReference type="GO" id="GO:0003723">
    <property type="term" value="F:RNA binding"/>
    <property type="evidence" value="ECO:0007669"/>
    <property type="project" value="InterPro"/>
</dbReference>
<dbReference type="AlphaFoldDB" id="U2PP36"/>
<dbReference type="PANTHER" id="PTHR30185">
    <property type="entry name" value="CRYPTIC BETA-GLUCOSIDE BGL OPERON ANTITERMINATOR"/>
    <property type="match status" value="1"/>
</dbReference>
<dbReference type="SMART" id="SM01061">
    <property type="entry name" value="CAT_RBD"/>
    <property type="match status" value="1"/>
</dbReference>
<evidence type="ECO:0000259" key="2">
    <source>
        <dbReference type="PROSITE" id="PS51372"/>
    </source>
</evidence>
<proteinExistence type="predicted"/>
<dbReference type="Pfam" id="PF03123">
    <property type="entry name" value="CAT_RBD"/>
    <property type="match status" value="1"/>
</dbReference>
<feature type="domain" description="PRD" evidence="2">
    <location>
        <begin position="73"/>
        <end position="178"/>
    </location>
</feature>
<evidence type="ECO:0000313" key="4">
    <source>
        <dbReference type="Proteomes" id="UP000016658"/>
    </source>
</evidence>
<dbReference type="PANTHER" id="PTHR30185:SF15">
    <property type="entry name" value="CRYPTIC BETA-GLUCOSIDE BGL OPERON ANTITERMINATOR"/>
    <property type="match status" value="1"/>
</dbReference>
<dbReference type="InterPro" id="IPR004341">
    <property type="entry name" value="CAT_RNA-bd_dom"/>
</dbReference>
<dbReference type="Gene3D" id="2.30.24.10">
    <property type="entry name" value="CAT RNA-binding domain"/>
    <property type="match status" value="1"/>
</dbReference>
<gene>
    <name evidence="3" type="ORF">HMPREF0367_00994</name>
</gene>
<dbReference type="InterPro" id="IPR036650">
    <property type="entry name" value="CAT_RNA-bd_dom_sf"/>
</dbReference>
<organism evidence="3 4">
    <name type="scientific">Faecalitalea cylindroides ATCC 27803</name>
    <dbReference type="NCBI Taxonomy" id="649755"/>
    <lineage>
        <taxon>Bacteria</taxon>
        <taxon>Bacillati</taxon>
        <taxon>Bacillota</taxon>
        <taxon>Erysipelotrichia</taxon>
        <taxon>Erysipelotrichales</taxon>
        <taxon>Erysipelotrichaceae</taxon>
        <taxon>Faecalitalea</taxon>
    </lineage>
</organism>
<dbReference type="GO" id="GO:0006355">
    <property type="term" value="P:regulation of DNA-templated transcription"/>
    <property type="evidence" value="ECO:0007669"/>
    <property type="project" value="InterPro"/>
</dbReference>
<dbReference type="InterPro" id="IPR011608">
    <property type="entry name" value="PRD"/>
</dbReference>
<evidence type="ECO:0000313" key="3">
    <source>
        <dbReference type="EMBL" id="ERK45499.1"/>
    </source>
</evidence>
<feature type="domain" description="PRD" evidence="2">
    <location>
        <begin position="179"/>
        <end position="288"/>
    </location>
</feature>
<evidence type="ECO:0000256" key="1">
    <source>
        <dbReference type="ARBA" id="ARBA00022737"/>
    </source>
</evidence>
<reference evidence="3 4" key="1">
    <citation type="submission" date="2013-06" db="EMBL/GenBank/DDBJ databases">
        <authorList>
            <person name="Weinstock G."/>
            <person name="Sodergren E."/>
            <person name="Lobos E.A."/>
            <person name="Fulton L."/>
            <person name="Fulton R."/>
            <person name="Courtney L."/>
            <person name="Fronick C."/>
            <person name="O'Laughlin M."/>
            <person name="Godfrey J."/>
            <person name="Wilson R.M."/>
            <person name="Miner T."/>
            <person name="Farmer C."/>
            <person name="Delehaunty K."/>
            <person name="Cordes M."/>
            <person name="Minx P."/>
            <person name="Tomlinson C."/>
            <person name="Chen J."/>
            <person name="Wollam A."/>
            <person name="Pepin K.H."/>
            <person name="Bhonagiri V."/>
            <person name="Zhang X."/>
            <person name="Warren W."/>
            <person name="Mitreva M."/>
            <person name="Mardis E.R."/>
            <person name="Wilson R.K."/>
        </authorList>
    </citation>
    <scope>NUCLEOTIDE SEQUENCE [LARGE SCALE GENOMIC DNA]</scope>
    <source>
        <strain evidence="3 4">ATCC 27803</strain>
    </source>
</reference>
<dbReference type="InterPro" id="IPR036634">
    <property type="entry name" value="PRD_sf"/>
</dbReference>
<dbReference type="InterPro" id="IPR050661">
    <property type="entry name" value="BglG_antiterminators"/>
</dbReference>
<dbReference type="Proteomes" id="UP000016658">
    <property type="component" value="Unassembled WGS sequence"/>
</dbReference>
<dbReference type="SUPFAM" id="SSF63520">
    <property type="entry name" value="PTS-regulatory domain, PRD"/>
    <property type="match status" value="2"/>
</dbReference>
<dbReference type="PROSITE" id="PS51372">
    <property type="entry name" value="PRD_2"/>
    <property type="match status" value="2"/>
</dbReference>
<comment type="caution">
    <text evidence="3">The sequence shown here is derived from an EMBL/GenBank/DDBJ whole genome shotgun (WGS) entry which is preliminary data.</text>
</comment>
<dbReference type="PATRIC" id="fig|649755.3.peg.924"/>
<dbReference type="EMBL" id="AWVI01000041">
    <property type="protein sequence ID" value="ERK45499.1"/>
    <property type="molecule type" value="Genomic_DNA"/>
</dbReference>
<dbReference type="SUPFAM" id="SSF50151">
    <property type="entry name" value="SacY-like RNA-binding domain"/>
    <property type="match status" value="1"/>
</dbReference>
<dbReference type="Pfam" id="PF00874">
    <property type="entry name" value="PRD"/>
    <property type="match status" value="2"/>
</dbReference>
<sequence>MIMPFMLAERRKEMYLIKALNNNTALVKDNTKEYIVMGKGIAFNKKEYDTIDQTKIEKKYILQNTSFDKLMQNLSVEDLELANQIIKHAEIELGYSFNDSILLALADHLSLALKRAKEHLYFGTPLEWDIKLIYPNEFRYATRCVKMINETMDLDIPDQEASFIALHLINASANAKDMDETVLTTKIIQNILNIVRRYYRKDFDEDNFDVSRFIVHIRYFVRRQINGDAINADTSIAKIVAQRYPQDYKCAMMISNFLSKEYGWEVSTSEELYLTLHLNRINLSFIQKS</sequence>
<protein>
    <submittedName>
        <fullName evidence="3">PRD domain protein</fullName>
    </submittedName>
</protein>
<dbReference type="HOGENOM" id="CLU_078802_0_0_9"/>